<evidence type="ECO:0000259" key="8">
    <source>
        <dbReference type="Pfam" id="PF02687"/>
    </source>
</evidence>
<evidence type="ECO:0000256" key="1">
    <source>
        <dbReference type="ARBA" id="ARBA00004651"/>
    </source>
</evidence>
<feature type="domain" description="MacB-like periplasmic core" evidence="9">
    <location>
        <begin position="427"/>
        <end position="655"/>
    </location>
</feature>
<dbReference type="InterPro" id="IPR017800">
    <property type="entry name" value="ADOP"/>
</dbReference>
<dbReference type="InterPro" id="IPR050250">
    <property type="entry name" value="Macrolide_Exporter_MacB"/>
</dbReference>
<dbReference type="Pfam" id="PF02687">
    <property type="entry name" value="FtsX"/>
    <property type="match status" value="2"/>
</dbReference>
<dbReference type="KEGG" id="dko:I596_320"/>
<dbReference type="STRING" id="1300342.I596_320"/>
<name>A0A167GB06_9GAMM</name>
<feature type="domain" description="ABC3 transporter permease C-terminal" evidence="8">
    <location>
        <begin position="692"/>
        <end position="805"/>
    </location>
</feature>
<keyword evidence="4 7" id="KW-1133">Transmembrane helix</keyword>
<evidence type="ECO:0000256" key="5">
    <source>
        <dbReference type="ARBA" id="ARBA00023136"/>
    </source>
</evidence>
<dbReference type="InterPro" id="IPR025857">
    <property type="entry name" value="MacB_PCD"/>
</dbReference>
<keyword evidence="5 7" id="KW-0472">Membrane</keyword>
<dbReference type="InterPro" id="IPR003838">
    <property type="entry name" value="ABC3_permease_C"/>
</dbReference>
<accession>A0A167GB06</accession>
<keyword evidence="2" id="KW-1003">Cell membrane</keyword>
<evidence type="ECO:0000313" key="11">
    <source>
        <dbReference type="Proteomes" id="UP000076830"/>
    </source>
</evidence>
<dbReference type="EMBL" id="CP015249">
    <property type="protein sequence ID" value="ANB16357.1"/>
    <property type="molecule type" value="Genomic_DNA"/>
</dbReference>
<comment type="similarity">
    <text evidence="6">Belongs to the ABC-4 integral membrane protein family.</text>
</comment>
<feature type="transmembrane region" description="Helical" evidence="7">
    <location>
        <begin position="776"/>
        <end position="795"/>
    </location>
</feature>
<feature type="transmembrane region" description="Helical" evidence="7">
    <location>
        <begin position="415"/>
        <end position="438"/>
    </location>
</feature>
<evidence type="ECO:0000256" key="2">
    <source>
        <dbReference type="ARBA" id="ARBA00022475"/>
    </source>
</evidence>
<dbReference type="Proteomes" id="UP000076830">
    <property type="component" value="Chromosome"/>
</dbReference>
<reference evidence="10 11" key="1">
    <citation type="submission" date="2016-04" db="EMBL/GenBank/DDBJ databases">
        <title>Complete genome sequence of Dokdonella koreensis DS-123T.</title>
        <authorList>
            <person name="Kim J.F."/>
            <person name="Lee H."/>
            <person name="Kwak M.-J."/>
        </authorList>
    </citation>
    <scope>NUCLEOTIDE SEQUENCE [LARGE SCALE GENOMIC DNA]</scope>
    <source>
        <strain evidence="10 11">DS-123</strain>
    </source>
</reference>
<dbReference type="PANTHER" id="PTHR30572">
    <property type="entry name" value="MEMBRANE COMPONENT OF TRANSPORTER-RELATED"/>
    <property type="match status" value="1"/>
</dbReference>
<protein>
    <submittedName>
        <fullName evidence="10">Permease</fullName>
    </submittedName>
</protein>
<dbReference type="NCBIfam" id="TIGR03434">
    <property type="entry name" value="ADOP"/>
    <property type="match status" value="1"/>
</dbReference>
<dbReference type="GO" id="GO:0022857">
    <property type="term" value="F:transmembrane transporter activity"/>
    <property type="evidence" value="ECO:0007669"/>
    <property type="project" value="TreeGrafter"/>
</dbReference>
<organism evidence="10 11">
    <name type="scientific">Dokdonella koreensis DS-123</name>
    <dbReference type="NCBI Taxonomy" id="1300342"/>
    <lineage>
        <taxon>Bacteria</taxon>
        <taxon>Pseudomonadati</taxon>
        <taxon>Pseudomonadota</taxon>
        <taxon>Gammaproteobacteria</taxon>
        <taxon>Lysobacterales</taxon>
        <taxon>Rhodanobacteraceae</taxon>
        <taxon>Dokdonella</taxon>
    </lineage>
</organism>
<evidence type="ECO:0000313" key="10">
    <source>
        <dbReference type="EMBL" id="ANB16357.1"/>
    </source>
</evidence>
<dbReference type="AlphaFoldDB" id="A0A167GB06"/>
<proteinExistence type="inferred from homology"/>
<dbReference type="GO" id="GO:0005886">
    <property type="term" value="C:plasma membrane"/>
    <property type="evidence" value="ECO:0007669"/>
    <property type="project" value="UniProtKB-SubCell"/>
</dbReference>
<evidence type="ECO:0000256" key="6">
    <source>
        <dbReference type="ARBA" id="ARBA00038076"/>
    </source>
</evidence>
<keyword evidence="11" id="KW-1185">Reference proteome</keyword>
<gene>
    <name evidence="10" type="ORF">I596_320</name>
</gene>
<evidence type="ECO:0000256" key="4">
    <source>
        <dbReference type="ARBA" id="ARBA00022989"/>
    </source>
</evidence>
<feature type="transmembrane region" description="Helical" evidence="7">
    <location>
        <begin position="689"/>
        <end position="711"/>
    </location>
</feature>
<feature type="transmembrane region" description="Helical" evidence="7">
    <location>
        <begin position="745"/>
        <end position="764"/>
    </location>
</feature>
<dbReference type="RefSeq" id="WP_067643168.1">
    <property type="nucleotide sequence ID" value="NZ_CP015249.1"/>
</dbReference>
<evidence type="ECO:0000259" key="9">
    <source>
        <dbReference type="Pfam" id="PF12704"/>
    </source>
</evidence>
<feature type="transmembrane region" description="Helical" evidence="7">
    <location>
        <begin position="272"/>
        <end position="295"/>
    </location>
</feature>
<feature type="transmembrane region" description="Helical" evidence="7">
    <location>
        <begin position="315"/>
        <end position="336"/>
    </location>
</feature>
<evidence type="ECO:0000256" key="3">
    <source>
        <dbReference type="ARBA" id="ARBA00022692"/>
    </source>
</evidence>
<dbReference type="PANTHER" id="PTHR30572:SF4">
    <property type="entry name" value="ABC TRANSPORTER PERMEASE YTRF"/>
    <property type="match status" value="1"/>
</dbReference>
<evidence type="ECO:0000256" key="7">
    <source>
        <dbReference type="SAM" id="Phobius"/>
    </source>
</evidence>
<feature type="transmembrane region" description="Helical" evidence="7">
    <location>
        <begin position="371"/>
        <end position="394"/>
    </location>
</feature>
<feature type="transmembrane region" description="Helical" evidence="7">
    <location>
        <begin position="12"/>
        <end position="37"/>
    </location>
</feature>
<comment type="subcellular location">
    <subcellularLocation>
        <location evidence="1">Cell membrane</location>
        <topology evidence="1">Multi-pass membrane protein</topology>
    </subcellularLocation>
</comment>
<keyword evidence="3 7" id="KW-0812">Transmembrane</keyword>
<feature type="domain" description="ABC3 transporter permease C-terminal" evidence="8">
    <location>
        <begin position="274"/>
        <end position="395"/>
    </location>
</feature>
<feature type="domain" description="MacB-like periplasmic core" evidence="9">
    <location>
        <begin position="20"/>
        <end position="232"/>
    </location>
</feature>
<sequence length="812" mass="85864">MIRDIRFALRTLLRSPVYAVVAVLMLAAGIGLSIFMFGSLNALAIKPLPFAQADRLVGFVYTDSRATQRNLALPTLDWLDLRERQRTLASLEAYWVGTANIGGLNGPPERLSGAWLSADALATLGVRPALGRDFAAADAAAGAEPVALISDRVWELQYDRDPGVLGRSLRVNGTPTRIIGVMPPGFAFPSAERIWMPIGTDRTAAAASYARLQTFGRLADGVSVAQAQADLDGAVTALTAERGEPLRGDRAKVRRFSEQFIPSQILDATQTMFIAVLLVLLIACANVASLVVARFAARTRELALRAALGAGRGRLIVQVLAETFVIALLATALGYAGADFASWFMSDAMVASPSGSQLPYWVTFEVDPRDLVFTAGIALVATVLAGLAPALRAGRVDVQTCLRQGGAGAIGGGRAGRWLVVGEVALCVILLVCAGVAIRSALEAQRTPLGIRTDGVLTGRIAMFDADYPDEAARLRLVEALQPRLAALPGVTVVGFGTTLPLMGYGRDRYERVGDAYAEDNQRPQAFAAGVTTGYFETFGIALREGRLFDARDTAASPGVAVVSARLAERAWPGRSAIGERLRMNPGDPASPWLEVVGVVADSVQADYIETSETSSGNRSDGNVFRPLTQAPSNIVSFALRADGDAQALGEAVRTAVTAVDANLPVYWLRPMDAWRAALMWGPDILANLFGAFALFALLLTAAGVYAVLAFETTRRTREIGVRRALGARAGTIVAMTLRRGGGQVAVGLLIGVPAALGFAQLLGGVMMPGAQTDPRVYAAVVAVLALVLVLAAVLPTRRALRVDPLVALRDE</sequence>
<dbReference type="Pfam" id="PF12704">
    <property type="entry name" value="MacB_PCD"/>
    <property type="match status" value="2"/>
</dbReference>